<gene>
    <name evidence="1" type="ORF">SAMN05421753_106215</name>
</gene>
<accession>A0A1I3G7Q6</accession>
<keyword evidence="2" id="KW-1185">Reference proteome</keyword>
<dbReference type="EMBL" id="FOQD01000006">
    <property type="protein sequence ID" value="SFI19191.1"/>
    <property type="molecule type" value="Genomic_DNA"/>
</dbReference>
<organism evidence="1 2">
    <name type="scientific">Planctomicrobium piriforme</name>
    <dbReference type="NCBI Taxonomy" id="1576369"/>
    <lineage>
        <taxon>Bacteria</taxon>
        <taxon>Pseudomonadati</taxon>
        <taxon>Planctomycetota</taxon>
        <taxon>Planctomycetia</taxon>
        <taxon>Planctomycetales</taxon>
        <taxon>Planctomycetaceae</taxon>
        <taxon>Planctomicrobium</taxon>
    </lineage>
</organism>
<dbReference type="Proteomes" id="UP000199518">
    <property type="component" value="Unassembled WGS sequence"/>
</dbReference>
<name>A0A1I3G7Q6_9PLAN</name>
<evidence type="ECO:0000313" key="1">
    <source>
        <dbReference type="EMBL" id="SFI19191.1"/>
    </source>
</evidence>
<dbReference type="OrthoDB" id="9151511at2"/>
<proteinExistence type="predicted"/>
<dbReference type="RefSeq" id="WP_092049662.1">
    <property type="nucleotide sequence ID" value="NZ_FOQD01000006.1"/>
</dbReference>
<reference evidence="2" key="1">
    <citation type="submission" date="2016-10" db="EMBL/GenBank/DDBJ databases">
        <authorList>
            <person name="Varghese N."/>
            <person name="Submissions S."/>
        </authorList>
    </citation>
    <scope>NUCLEOTIDE SEQUENCE [LARGE SCALE GENOMIC DNA]</scope>
    <source>
        <strain evidence="2">DSM 26348</strain>
    </source>
</reference>
<sequence>MKPKELYNDMASGFEDRQFSAGLLVAFIDFFVKLNVPNQKLKGFEGFLKRFPRLKKTKSGKHINTLRVKTTEGESLSLRPFYNNVELYFRAEHKRFDHPSCAPHATQAWADYTTWLDALCTYSLTELESLREMTCRFVLDKLPSHAFLPGSLPAESPQFQLILANFDLSSRSGEKTGAAFQGIAFGFLRADNPHLQIEIDKVRTGSKRLQRIGDIDGWEGNRLAISAEVKQFHFTSKYVSSVAGFANAVRARNAIGIVFALKFDDAAYGQLEQQGVHAVDLKSMQRIVELWDSMKQRTAVASLVYYVNQVEKSSSLASRLDEFLGNSSTT</sequence>
<dbReference type="AlphaFoldDB" id="A0A1I3G7Q6"/>
<evidence type="ECO:0000313" key="2">
    <source>
        <dbReference type="Proteomes" id="UP000199518"/>
    </source>
</evidence>
<protein>
    <submittedName>
        <fullName evidence="1">Uncharacterized protein</fullName>
    </submittedName>
</protein>